<reference evidence="3" key="1">
    <citation type="journal article" date="2019" name="Int. J. Syst. Evol. Microbiol.">
        <title>The Global Catalogue of Microorganisms (GCM) 10K type strain sequencing project: providing services to taxonomists for standard genome sequencing and annotation.</title>
        <authorList>
            <consortium name="The Broad Institute Genomics Platform"/>
            <consortium name="The Broad Institute Genome Sequencing Center for Infectious Disease"/>
            <person name="Wu L."/>
            <person name="Ma J."/>
        </authorList>
    </citation>
    <scope>NUCLEOTIDE SEQUENCE [LARGE SCALE GENOMIC DNA]</scope>
    <source>
        <strain evidence="3">CGMCC 1.10832</strain>
    </source>
</reference>
<feature type="signal peptide" evidence="1">
    <location>
        <begin position="1"/>
        <end position="22"/>
    </location>
</feature>
<name>A0ABQ1LKC7_9BACT</name>
<feature type="chain" id="PRO_5046454759" evidence="1">
    <location>
        <begin position="23"/>
        <end position="298"/>
    </location>
</feature>
<protein>
    <submittedName>
        <fullName evidence="2">Uncharacterized protein</fullName>
    </submittedName>
</protein>
<evidence type="ECO:0000256" key="1">
    <source>
        <dbReference type="SAM" id="SignalP"/>
    </source>
</evidence>
<evidence type="ECO:0000313" key="2">
    <source>
        <dbReference type="EMBL" id="GGC25043.1"/>
    </source>
</evidence>
<sequence length="298" mass="32850">MKKLFIVVIVLTCFLSSSYSQITDPKIEKVKPEDLRVKVIVYLKSGEVYKGYFIAQNKDFLEIENETVGKITIATNQIKSIESDDSKGKAKMILELDELKPINSAKYFFGSAGFNFEKGGDYLSNNVMTYHRGISENFSIGVGTSLFTLVLGAPIFYVNPHYTYSFQENIHFKAGMDAFIGFGEGEAAAAGFLNTGLTLGNPDINITGTIYYGAVSDVGFVDQPAFSVAGLARISKKLSLISENLIFSDIDSEGYFIGSYGIRYMTINGSYDLFFINNRDIAEVFVVGFPGIGFTLKL</sequence>
<gene>
    <name evidence="2" type="ORF">GCM10011506_07940</name>
</gene>
<accession>A0ABQ1LKC7</accession>
<comment type="caution">
    <text evidence="2">The sequence shown here is derived from an EMBL/GenBank/DDBJ whole genome shotgun (WGS) entry which is preliminary data.</text>
</comment>
<dbReference type="Proteomes" id="UP000636010">
    <property type="component" value="Unassembled WGS sequence"/>
</dbReference>
<keyword evidence="1" id="KW-0732">Signal</keyword>
<organism evidence="2 3">
    <name type="scientific">Marivirga lumbricoides</name>
    <dbReference type="NCBI Taxonomy" id="1046115"/>
    <lineage>
        <taxon>Bacteria</taxon>
        <taxon>Pseudomonadati</taxon>
        <taxon>Bacteroidota</taxon>
        <taxon>Cytophagia</taxon>
        <taxon>Cytophagales</taxon>
        <taxon>Marivirgaceae</taxon>
        <taxon>Marivirga</taxon>
    </lineage>
</organism>
<dbReference type="RefSeq" id="WP_188460514.1">
    <property type="nucleotide sequence ID" value="NZ_BAABHU010000002.1"/>
</dbReference>
<keyword evidence="3" id="KW-1185">Reference proteome</keyword>
<proteinExistence type="predicted"/>
<evidence type="ECO:0000313" key="3">
    <source>
        <dbReference type="Proteomes" id="UP000636010"/>
    </source>
</evidence>
<dbReference type="EMBL" id="BMEC01000002">
    <property type="protein sequence ID" value="GGC25043.1"/>
    <property type="molecule type" value="Genomic_DNA"/>
</dbReference>